<evidence type="ECO:0008006" key="3">
    <source>
        <dbReference type="Google" id="ProtNLM"/>
    </source>
</evidence>
<organism evidence="1 2">
    <name type="scientific">Pseudogulbenkiania ferrooxidans 2002</name>
    <dbReference type="NCBI Taxonomy" id="279714"/>
    <lineage>
        <taxon>Bacteria</taxon>
        <taxon>Pseudomonadati</taxon>
        <taxon>Pseudomonadota</taxon>
        <taxon>Betaproteobacteria</taxon>
        <taxon>Neisseriales</taxon>
        <taxon>Chromobacteriaceae</taxon>
        <taxon>Pseudogulbenkiania</taxon>
    </lineage>
</organism>
<evidence type="ECO:0000313" key="1">
    <source>
        <dbReference type="EMBL" id="EEG06929.1"/>
    </source>
</evidence>
<proteinExistence type="predicted"/>
<gene>
    <name evidence="1" type="ORF">FuraDRAFT_3677</name>
</gene>
<protein>
    <recommendedName>
        <fullName evidence="3">Helix-turn-helix domain-containing protein</fullName>
    </recommendedName>
</protein>
<dbReference type="AlphaFoldDB" id="B9Z8J1"/>
<dbReference type="RefSeq" id="WP_008955695.1">
    <property type="nucleotide sequence ID" value="NZ_ACIS01000013.1"/>
</dbReference>
<dbReference type="EMBL" id="ACIS01000013">
    <property type="protein sequence ID" value="EEG06929.1"/>
    <property type="molecule type" value="Genomic_DNA"/>
</dbReference>
<sequence length="74" mass="8139">MGDNINFSQIPLVTPAVVPVMDRVSFARAIGVTEGVVDGWIARGYIPCTQIGRHRLVNLAALTKRCIDQAEFRL</sequence>
<evidence type="ECO:0000313" key="2">
    <source>
        <dbReference type="Proteomes" id="UP000003165"/>
    </source>
</evidence>
<accession>B9Z8J1</accession>
<reference evidence="1 2" key="1">
    <citation type="submission" date="2009-02" db="EMBL/GenBank/DDBJ databases">
        <title>Sequencing of the draft genome and assembly of Lutiella nitroferrum 2002.</title>
        <authorList>
            <consortium name="US DOE Joint Genome Institute (JGI-PGF)"/>
            <person name="Lucas S."/>
            <person name="Copeland A."/>
            <person name="Lapidus A."/>
            <person name="Glavina del Rio T."/>
            <person name="Tice H."/>
            <person name="Bruce D."/>
            <person name="Goodwin L."/>
            <person name="Pitluck S."/>
            <person name="Larimer F."/>
            <person name="Land M.L."/>
            <person name="Hauser L."/>
            <person name="Coates J.D."/>
        </authorList>
    </citation>
    <scope>NUCLEOTIDE SEQUENCE [LARGE SCALE GENOMIC DNA]</scope>
    <source>
        <strain evidence="1 2">2002</strain>
    </source>
</reference>
<dbReference type="Proteomes" id="UP000003165">
    <property type="component" value="Unassembled WGS sequence"/>
</dbReference>
<keyword evidence="2" id="KW-1185">Reference proteome</keyword>
<name>B9Z8J1_9NEIS</name>
<comment type="caution">
    <text evidence="1">The sequence shown here is derived from an EMBL/GenBank/DDBJ whole genome shotgun (WGS) entry which is preliminary data.</text>
</comment>